<dbReference type="GO" id="GO:0051287">
    <property type="term" value="F:NAD binding"/>
    <property type="evidence" value="ECO:0007669"/>
    <property type="project" value="InterPro"/>
</dbReference>
<dbReference type="InterPro" id="IPR008927">
    <property type="entry name" value="6-PGluconate_DH-like_C_sf"/>
</dbReference>
<dbReference type="Pfam" id="PF02317">
    <property type="entry name" value="Octopine_DH"/>
    <property type="match status" value="1"/>
</dbReference>
<keyword evidence="1" id="KW-0560">Oxidoreductase</keyword>
<protein>
    <submittedName>
        <fullName evidence="4">NADP transhydrogenase subunit alpha</fullName>
    </submittedName>
</protein>
<dbReference type="Proteomes" id="UP000286038">
    <property type="component" value="Unassembled WGS sequence"/>
</dbReference>
<dbReference type="RefSeq" id="WP_118448300.1">
    <property type="nucleotide sequence ID" value="NZ_CABJDM010000001.1"/>
</dbReference>
<dbReference type="Gene3D" id="1.10.1040.10">
    <property type="entry name" value="N-(1-d-carboxylethyl)-l-norvaline Dehydrogenase, domain 2"/>
    <property type="match status" value="1"/>
</dbReference>
<dbReference type="InterPro" id="IPR003421">
    <property type="entry name" value="Opine_DH"/>
</dbReference>
<evidence type="ECO:0000259" key="2">
    <source>
        <dbReference type="Pfam" id="PF01210"/>
    </source>
</evidence>
<dbReference type="GO" id="GO:0046168">
    <property type="term" value="P:glycerol-3-phosphate catabolic process"/>
    <property type="evidence" value="ECO:0007669"/>
    <property type="project" value="InterPro"/>
</dbReference>
<dbReference type="Pfam" id="PF01210">
    <property type="entry name" value="NAD_Gly3P_dh_N"/>
    <property type="match status" value="1"/>
</dbReference>
<dbReference type="GO" id="GO:0016616">
    <property type="term" value="F:oxidoreductase activity, acting on the CH-OH group of donors, NAD or NADP as acceptor"/>
    <property type="evidence" value="ECO:0007669"/>
    <property type="project" value="InterPro"/>
</dbReference>
<dbReference type="PANTHER" id="PTHR38015:SF1">
    <property type="entry name" value="OPINE DEHYDROGENASE DOMAIN-CONTAINING PROTEIN"/>
    <property type="match status" value="1"/>
</dbReference>
<dbReference type="AlphaFoldDB" id="A0A415QS65"/>
<accession>A0A415QS65</accession>
<proteinExistence type="predicted"/>
<name>A0A415QS65_9BACT</name>
<sequence length="343" mass="38568">MRIAVIGAGNSGLATAAYFKKYGYFVTLWNRTEKNIANLKQSRRIKVLGIWDTTFIVDIVTSDIKEAIQGVDLILVTTPSDSHKDIARLIAPYVKEESIIILNPGRTFGAIEVKQILLQEANVCPIIGETQTILYTCRKIQEDVVSLLAIKRNVQIAFLSKDGHSIFKHLPKCYSCNLILVDSILITSLGNVGMILHCAPVLFNIGWIENKGVAFKYYYAGITPSIANFLECMDKERIMVANKLGVDVLLVQDWLKKSYKTWGNTLYECLQNNDAYKTIDAPSTLKHRYIMEDVCTGLVPVEYIAHQLGIVVPHISLVIDIAEKVVDFPFREKGRKMDILDLK</sequence>
<dbReference type="InterPro" id="IPR036291">
    <property type="entry name" value="NAD(P)-bd_dom_sf"/>
</dbReference>
<evidence type="ECO:0000313" key="4">
    <source>
        <dbReference type="EMBL" id="RHM47660.1"/>
    </source>
</evidence>
<feature type="domain" description="Glycerol-3-phosphate dehydrogenase NAD-dependent N-terminal" evidence="2">
    <location>
        <begin position="3"/>
        <end position="101"/>
    </location>
</feature>
<comment type="caution">
    <text evidence="4">The sequence shown here is derived from an EMBL/GenBank/DDBJ whole genome shotgun (WGS) entry which is preliminary data.</text>
</comment>
<organism evidence="4 5">
    <name type="scientific">Butyricimonas virosa</name>
    <dbReference type="NCBI Taxonomy" id="544645"/>
    <lineage>
        <taxon>Bacteria</taxon>
        <taxon>Pseudomonadati</taxon>
        <taxon>Bacteroidota</taxon>
        <taxon>Bacteroidia</taxon>
        <taxon>Bacteroidales</taxon>
        <taxon>Odoribacteraceae</taxon>
        <taxon>Butyricimonas</taxon>
    </lineage>
</organism>
<gene>
    <name evidence="4" type="ORF">DWZ68_01450</name>
</gene>
<dbReference type="InterPro" id="IPR051729">
    <property type="entry name" value="Opine/Lysopine_DH"/>
</dbReference>
<evidence type="ECO:0000313" key="5">
    <source>
        <dbReference type="Proteomes" id="UP000286038"/>
    </source>
</evidence>
<dbReference type="SUPFAM" id="SSF51735">
    <property type="entry name" value="NAD(P)-binding Rossmann-fold domains"/>
    <property type="match status" value="1"/>
</dbReference>
<dbReference type="PANTHER" id="PTHR38015">
    <property type="entry name" value="BLR6086 PROTEIN"/>
    <property type="match status" value="1"/>
</dbReference>
<dbReference type="InterPro" id="IPR011128">
    <property type="entry name" value="G3P_DH_NAD-dep_N"/>
</dbReference>
<dbReference type="EMBL" id="QRPV01000001">
    <property type="protein sequence ID" value="RHM47660.1"/>
    <property type="molecule type" value="Genomic_DNA"/>
</dbReference>
<dbReference type="SUPFAM" id="SSF48179">
    <property type="entry name" value="6-phosphogluconate dehydrogenase C-terminal domain-like"/>
    <property type="match status" value="1"/>
</dbReference>
<evidence type="ECO:0000259" key="3">
    <source>
        <dbReference type="Pfam" id="PF02317"/>
    </source>
</evidence>
<reference evidence="4 5" key="1">
    <citation type="submission" date="2018-08" db="EMBL/GenBank/DDBJ databases">
        <title>A genome reference for cultivated species of the human gut microbiota.</title>
        <authorList>
            <person name="Zou Y."/>
            <person name="Xue W."/>
            <person name="Luo G."/>
        </authorList>
    </citation>
    <scope>NUCLEOTIDE SEQUENCE [LARGE SCALE GENOMIC DNA]</scope>
    <source>
        <strain evidence="4 5">AF34-33</strain>
    </source>
</reference>
<evidence type="ECO:0000256" key="1">
    <source>
        <dbReference type="ARBA" id="ARBA00023002"/>
    </source>
</evidence>
<dbReference type="Gene3D" id="3.40.50.720">
    <property type="entry name" value="NAD(P)-binding Rossmann-like Domain"/>
    <property type="match status" value="1"/>
</dbReference>
<feature type="domain" description="Opine dehydrogenase" evidence="3">
    <location>
        <begin position="182"/>
        <end position="325"/>
    </location>
</feature>
<dbReference type="InterPro" id="IPR013328">
    <property type="entry name" value="6PGD_dom2"/>
</dbReference>